<accession>A0A3R9PRU4</accession>
<evidence type="ECO:0000256" key="3">
    <source>
        <dbReference type="ARBA" id="ARBA00022679"/>
    </source>
</evidence>
<dbReference type="GO" id="GO:0016757">
    <property type="term" value="F:glycosyltransferase activity"/>
    <property type="evidence" value="ECO:0007669"/>
    <property type="project" value="UniProtKB-KW"/>
</dbReference>
<dbReference type="RefSeq" id="WP_125436679.1">
    <property type="nucleotide sequence ID" value="NZ_RWIU01000002.1"/>
</dbReference>
<keyword evidence="11" id="KW-1185">Reference proteome</keyword>
<reference evidence="10 11" key="1">
    <citation type="submission" date="2018-12" db="EMBL/GenBank/DDBJ databases">
        <authorList>
            <person name="Feng G."/>
            <person name="Zhu H."/>
        </authorList>
    </citation>
    <scope>NUCLEOTIDE SEQUENCE [LARGE SCALE GENOMIC DNA]</scope>
    <source>
        <strain evidence="10 11">LMG 26000</strain>
    </source>
</reference>
<dbReference type="PANTHER" id="PTHR32044:SF80">
    <property type="entry name" value="XYLOGLUCAN GLYCOSYLTRANSFERASE 2-RELATED"/>
    <property type="match status" value="1"/>
</dbReference>
<evidence type="ECO:0000313" key="10">
    <source>
        <dbReference type="EMBL" id="RSK44522.1"/>
    </source>
</evidence>
<evidence type="ECO:0000256" key="1">
    <source>
        <dbReference type="ARBA" id="ARBA00004653"/>
    </source>
</evidence>
<dbReference type="EMBL" id="RWIU01000002">
    <property type="protein sequence ID" value="RSK44522.1"/>
    <property type="molecule type" value="Genomic_DNA"/>
</dbReference>
<evidence type="ECO:0000313" key="11">
    <source>
        <dbReference type="Proteomes" id="UP000270291"/>
    </source>
</evidence>
<keyword evidence="6" id="KW-0333">Golgi apparatus</keyword>
<feature type="transmembrane region" description="Helical" evidence="9">
    <location>
        <begin position="316"/>
        <end position="337"/>
    </location>
</feature>
<keyword evidence="5 9" id="KW-1133">Transmembrane helix</keyword>
<keyword evidence="4 9" id="KW-0812">Transmembrane</keyword>
<gene>
    <name evidence="10" type="ORF">EI293_08370</name>
</gene>
<keyword evidence="3 10" id="KW-0808">Transferase</keyword>
<dbReference type="InterPro" id="IPR029044">
    <property type="entry name" value="Nucleotide-diphossugar_trans"/>
</dbReference>
<feature type="transmembrane region" description="Helical" evidence="9">
    <location>
        <begin position="389"/>
        <end position="413"/>
    </location>
</feature>
<dbReference type="GO" id="GO:0071555">
    <property type="term" value="P:cell wall organization"/>
    <property type="evidence" value="ECO:0007669"/>
    <property type="project" value="UniProtKB-KW"/>
</dbReference>
<evidence type="ECO:0000256" key="2">
    <source>
        <dbReference type="ARBA" id="ARBA00022676"/>
    </source>
</evidence>
<dbReference type="Gene3D" id="3.90.550.10">
    <property type="entry name" value="Spore Coat Polysaccharide Biosynthesis Protein SpsA, Chain A"/>
    <property type="match status" value="1"/>
</dbReference>
<dbReference type="Proteomes" id="UP000270291">
    <property type="component" value="Unassembled WGS sequence"/>
</dbReference>
<evidence type="ECO:0000256" key="6">
    <source>
        <dbReference type="ARBA" id="ARBA00023034"/>
    </source>
</evidence>
<dbReference type="SUPFAM" id="SSF53448">
    <property type="entry name" value="Nucleotide-diphospho-sugar transferases"/>
    <property type="match status" value="1"/>
</dbReference>
<evidence type="ECO:0000256" key="4">
    <source>
        <dbReference type="ARBA" id="ARBA00022692"/>
    </source>
</evidence>
<evidence type="ECO:0000256" key="8">
    <source>
        <dbReference type="ARBA" id="ARBA00023316"/>
    </source>
</evidence>
<dbReference type="Pfam" id="PF13641">
    <property type="entry name" value="Glyco_tranf_2_3"/>
    <property type="match status" value="1"/>
</dbReference>
<evidence type="ECO:0000256" key="9">
    <source>
        <dbReference type="SAM" id="Phobius"/>
    </source>
</evidence>
<sequence length="496" mass="55777">MFLLQVVLVGLYGLCLLLLLGFSLTQWHLTRLARRAYARLAEDAPPAPPQWPRLTVQLPLYNEQYVVERLIDACTALRYPTHRLHLQILDDSTDETVALVAARVAYYQAQGLRIDHVRRPERTGFKAGALAHGLTLTDGELVAIFDADFVPEPDFLERTVPHFFRDEPNGSRTGVVQTRWGHLNEEFSLLTTLQAFGLNAHFYVEQVGRQQGGHFLNFNGTGGIWRRACIEDAGSWSADTLTEDLDLSYRAQLRGWQFRYLPQVAAPAELPATMDALKSQQFRWTKGAAETARKHLGRVWRSSQPLSTRLHATFHLLNSCVFVAILVMAVLSVPLVFVRAVGAEELRPVFWLAAFFLLALVPLTFYFRTAWQQARQHRQPPGPGFAGQLLLFLAFSMGLSLHNSRAVLLGLIGRSTAFIRTPKLGLLQGPGAWRGRRYRTSRLLSGLTWLEGLLAAYFLFGIGAGLYLHEYGLLPTHLLLATGYGLVFFYSLRHAE</sequence>
<keyword evidence="8" id="KW-0961">Cell wall biogenesis/degradation</keyword>
<comment type="caution">
    <text evidence="10">The sequence shown here is derived from an EMBL/GenBank/DDBJ whole genome shotgun (WGS) entry which is preliminary data.</text>
</comment>
<dbReference type="AlphaFoldDB" id="A0A3R9PRU4"/>
<dbReference type="PANTHER" id="PTHR32044">
    <property type="entry name" value="GLUCOMANNAN 4-BETA-MANNOSYLTRANSFERASE 9"/>
    <property type="match status" value="1"/>
</dbReference>
<feature type="transmembrane region" description="Helical" evidence="9">
    <location>
        <begin position="443"/>
        <end position="468"/>
    </location>
</feature>
<keyword evidence="7 9" id="KW-0472">Membrane</keyword>
<dbReference type="OrthoDB" id="9806824at2"/>
<feature type="transmembrane region" description="Helical" evidence="9">
    <location>
        <begin position="349"/>
        <end position="369"/>
    </location>
</feature>
<dbReference type="FunFam" id="3.90.550.10:FF:000057">
    <property type="entry name" value="Glycosyltransferase-like protein, family 2"/>
    <property type="match status" value="1"/>
</dbReference>
<feature type="transmembrane region" description="Helical" evidence="9">
    <location>
        <begin position="474"/>
        <end position="492"/>
    </location>
</feature>
<name>A0A3R9PRU4_9BACT</name>
<comment type="subcellular location">
    <subcellularLocation>
        <location evidence="1">Golgi apparatus membrane</location>
        <topology evidence="1">Multi-pass membrane protein</topology>
    </subcellularLocation>
</comment>
<protein>
    <submittedName>
        <fullName evidence="10">Glycosyltransferase</fullName>
    </submittedName>
</protein>
<evidence type="ECO:0000256" key="7">
    <source>
        <dbReference type="ARBA" id="ARBA00023136"/>
    </source>
</evidence>
<organism evidence="10 11">
    <name type="scientific">Hymenobacter perfusus</name>
    <dbReference type="NCBI Taxonomy" id="1236770"/>
    <lineage>
        <taxon>Bacteria</taxon>
        <taxon>Pseudomonadati</taxon>
        <taxon>Bacteroidota</taxon>
        <taxon>Cytophagia</taxon>
        <taxon>Cytophagales</taxon>
        <taxon>Hymenobacteraceae</taxon>
        <taxon>Hymenobacter</taxon>
    </lineage>
</organism>
<proteinExistence type="predicted"/>
<keyword evidence="2" id="KW-0328">Glycosyltransferase</keyword>
<evidence type="ECO:0000256" key="5">
    <source>
        <dbReference type="ARBA" id="ARBA00022989"/>
    </source>
</evidence>